<comment type="caution">
    <text evidence="1">The sequence shown here is derived from an EMBL/GenBank/DDBJ whole genome shotgun (WGS) entry which is preliminary data.</text>
</comment>
<evidence type="ECO:0000313" key="2">
    <source>
        <dbReference type="Proteomes" id="UP000186601"/>
    </source>
</evidence>
<reference evidence="1 2" key="1">
    <citation type="submission" date="2018-02" db="EMBL/GenBank/DDBJ databases">
        <title>Genome sequence of the basidiomycete white-rot fungus Phlebia centrifuga.</title>
        <authorList>
            <person name="Granchi Z."/>
            <person name="Peng M."/>
            <person name="de Vries R.P."/>
            <person name="Hilden K."/>
            <person name="Makela M.R."/>
            <person name="Grigoriev I."/>
            <person name="Riley R."/>
        </authorList>
    </citation>
    <scope>NUCLEOTIDE SEQUENCE [LARGE SCALE GENOMIC DNA]</scope>
    <source>
        <strain evidence="1 2">FBCC195</strain>
    </source>
</reference>
<sequence>MVVFSKKLRVVRRLEELIFEFKSRNSLIVSLPELQDKATYELNIVSVPDGGDAISIRLNKDVWPCEW</sequence>
<proteinExistence type="predicted"/>
<name>A0A2R6NV36_9APHY</name>
<protein>
    <submittedName>
        <fullName evidence="1">Uncharacterized protein</fullName>
    </submittedName>
</protein>
<dbReference type="AlphaFoldDB" id="A0A2R6NV36"/>
<organism evidence="1 2">
    <name type="scientific">Hermanssonia centrifuga</name>
    <dbReference type="NCBI Taxonomy" id="98765"/>
    <lineage>
        <taxon>Eukaryota</taxon>
        <taxon>Fungi</taxon>
        <taxon>Dikarya</taxon>
        <taxon>Basidiomycota</taxon>
        <taxon>Agaricomycotina</taxon>
        <taxon>Agaricomycetes</taxon>
        <taxon>Polyporales</taxon>
        <taxon>Meruliaceae</taxon>
        <taxon>Hermanssonia</taxon>
    </lineage>
</organism>
<keyword evidence="2" id="KW-1185">Reference proteome</keyword>
<gene>
    <name evidence="1" type="ORF">PHLCEN_2v7939</name>
</gene>
<evidence type="ECO:0000313" key="1">
    <source>
        <dbReference type="EMBL" id="PSR77338.1"/>
    </source>
</evidence>
<dbReference type="EMBL" id="MLYV02000798">
    <property type="protein sequence ID" value="PSR77338.1"/>
    <property type="molecule type" value="Genomic_DNA"/>
</dbReference>
<dbReference type="Proteomes" id="UP000186601">
    <property type="component" value="Unassembled WGS sequence"/>
</dbReference>
<accession>A0A2R6NV36</accession>